<dbReference type="Proteomes" id="UP001596422">
    <property type="component" value="Unassembled WGS sequence"/>
</dbReference>
<keyword evidence="3" id="KW-1185">Reference proteome</keyword>
<sequence>MLSLEFFRRLFEILRRAAERSRSRRQLQMLDDHMLKDIGISRADAVREADKPFWRP</sequence>
<dbReference type="RefSeq" id="WP_379910778.1">
    <property type="nucleotide sequence ID" value="NZ_JBHSWE010000001.1"/>
</dbReference>
<dbReference type="InterPro" id="IPR009506">
    <property type="entry name" value="YjiS-like"/>
</dbReference>
<evidence type="ECO:0000313" key="3">
    <source>
        <dbReference type="Proteomes" id="UP001596422"/>
    </source>
</evidence>
<protein>
    <submittedName>
        <fullName evidence="2">DUF1127 domain-containing protein</fullName>
    </submittedName>
</protein>
<proteinExistence type="predicted"/>
<reference evidence="3" key="1">
    <citation type="journal article" date="2019" name="Int. J. Syst. Evol. Microbiol.">
        <title>The Global Catalogue of Microorganisms (GCM) 10K type strain sequencing project: providing services to taxonomists for standard genome sequencing and annotation.</title>
        <authorList>
            <consortium name="The Broad Institute Genomics Platform"/>
            <consortium name="The Broad Institute Genome Sequencing Center for Infectious Disease"/>
            <person name="Wu L."/>
            <person name="Ma J."/>
        </authorList>
    </citation>
    <scope>NUCLEOTIDE SEQUENCE [LARGE SCALE GENOMIC DNA]</scope>
    <source>
        <strain evidence="3">NBRC 111756</strain>
    </source>
</reference>
<dbReference type="EMBL" id="JBHSWE010000001">
    <property type="protein sequence ID" value="MFC6672332.1"/>
    <property type="molecule type" value="Genomic_DNA"/>
</dbReference>
<feature type="domain" description="YjiS-like" evidence="1">
    <location>
        <begin position="10"/>
        <end position="45"/>
    </location>
</feature>
<organism evidence="2 3">
    <name type="scientific">Marinobacterium aestuariivivens</name>
    <dbReference type="NCBI Taxonomy" id="1698799"/>
    <lineage>
        <taxon>Bacteria</taxon>
        <taxon>Pseudomonadati</taxon>
        <taxon>Pseudomonadota</taxon>
        <taxon>Gammaproteobacteria</taxon>
        <taxon>Oceanospirillales</taxon>
        <taxon>Oceanospirillaceae</taxon>
        <taxon>Marinobacterium</taxon>
    </lineage>
</organism>
<name>A0ABW2A4M1_9GAMM</name>
<comment type="caution">
    <text evidence="2">The sequence shown here is derived from an EMBL/GenBank/DDBJ whole genome shotgun (WGS) entry which is preliminary data.</text>
</comment>
<gene>
    <name evidence="2" type="ORF">ACFQDL_21365</name>
</gene>
<evidence type="ECO:0000313" key="2">
    <source>
        <dbReference type="EMBL" id="MFC6672332.1"/>
    </source>
</evidence>
<dbReference type="Pfam" id="PF06568">
    <property type="entry name" value="YjiS-like"/>
    <property type="match status" value="1"/>
</dbReference>
<evidence type="ECO:0000259" key="1">
    <source>
        <dbReference type="Pfam" id="PF06568"/>
    </source>
</evidence>
<accession>A0ABW2A4M1</accession>